<dbReference type="GO" id="GO:0016020">
    <property type="term" value="C:membrane"/>
    <property type="evidence" value="ECO:0007669"/>
    <property type="project" value="UniProtKB-SubCell"/>
</dbReference>
<dbReference type="OrthoDB" id="771485at2"/>
<dbReference type="eggNOG" id="COG2246">
    <property type="taxonomic scope" value="Bacteria"/>
</dbReference>
<name>A0A081PH74_9SPHI</name>
<evidence type="ECO:0000256" key="5">
    <source>
        <dbReference type="SAM" id="Phobius"/>
    </source>
</evidence>
<dbReference type="Pfam" id="PF04138">
    <property type="entry name" value="GtrA_DPMS_TM"/>
    <property type="match status" value="1"/>
</dbReference>
<dbReference type="InterPro" id="IPR007267">
    <property type="entry name" value="GtrA_DPMS_TM"/>
</dbReference>
<comment type="caution">
    <text evidence="7">The sequence shown here is derived from an EMBL/GenBank/DDBJ whole genome shotgun (WGS) entry which is preliminary data.</text>
</comment>
<dbReference type="AlphaFoldDB" id="A0A081PH74"/>
<keyword evidence="7" id="KW-0503">Monooxygenase</keyword>
<dbReference type="GO" id="GO:0004497">
    <property type="term" value="F:monooxygenase activity"/>
    <property type="evidence" value="ECO:0007669"/>
    <property type="project" value="UniProtKB-KW"/>
</dbReference>
<evidence type="ECO:0000313" key="8">
    <source>
        <dbReference type="Proteomes" id="UP000028007"/>
    </source>
</evidence>
<dbReference type="GO" id="GO:0000271">
    <property type="term" value="P:polysaccharide biosynthetic process"/>
    <property type="evidence" value="ECO:0007669"/>
    <property type="project" value="InterPro"/>
</dbReference>
<organism evidence="7 8">
    <name type="scientific">Pedobacter antarcticus 4BY</name>
    <dbReference type="NCBI Taxonomy" id="1358423"/>
    <lineage>
        <taxon>Bacteria</taxon>
        <taxon>Pseudomonadati</taxon>
        <taxon>Bacteroidota</taxon>
        <taxon>Sphingobacteriia</taxon>
        <taxon>Sphingobacteriales</taxon>
        <taxon>Sphingobacteriaceae</taxon>
        <taxon>Pedobacter</taxon>
    </lineage>
</organism>
<keyword evidence="3 5" id="KW-1133">Transmembrane helix</keyword>
<proteinExistence type="predicted"/>
<gene>
    <name evidence="7" type="ORF">N180_11745</name>
</gene>
<keyword evidence="7" id="KW-0560">Oxidoreductase</keyword>
<dbReference type="RefSeq" id="WP_037440526.1">
    <property type="nucleotide sequence ID" value="NZ_JNFF01000051.1"/>
</dbReference>
<accession>A0A081PH74</accession>
<keyword evidence="8" id="KW-1185">Reference proteome</keyword>
<evidence type="ECO:0000259" key="6">
    <source>
        <dbReference type="Pfam" id="PF04138"/>
    </source>
</evidence>
<dbReference type="Proteomes" id="UP000028007">
    <property type="component" value="Unassembled WGS sequence"/>
</dbReference>
<evidence type="ECO:0000256" key="3">
    <source>
        <dbReference type="ARBA" id="ARBA00022989"/>
    </source>
</evidence>
<feature type="transmembrane region" description="Helical" evidence="5">
    <location>
        <begin position="102"/>
        <end position="123"/>
    </location>
</feature>
<evidence type="ECO:0000256" key="1">
    <source>
        <dbReference type="ARBA" id="ARBA00004141"/>
    </source>
</evidence>
<feature type="domain" description="GtrA/DPMS transmembrane" evidence="6">
    <location>
        <begin position="26"/>
        <end position="155"/>
    </location>
</feature>
<evidence type="ECO:0000256" key="4">
    <source>
        <dbReference type="ARBA" id="ARBA00023136"/>
    </source>
</evidence>
<keyword evidence="2 5" id="KW-0812">Transmembrane</keyword>
<comment type="subcellular location">
    <subcellularLocation>
        <location evidence="1">Membrane</location>
        <topology evidence="1">Multi-pass membrane protein</topology>
    </subcellularLocation>
</comment>
<sequence>MRKAVIRFIDFFYPPFSRWFTVHTFRYIVSGGTTAASGIVVYYIVYNFILKQQHVLLPFPPGMITAPVAALIIESFITFIIGFVLNKYLVFTQSELKGRIQLFRYGTVVATNILLNFAMLKVMVETFHFYPTIAKIITTIILAFFSYFIQKHFSFKVKK</sequence>
<dbReference type="EMBL" id="JNFF01000051">
    <property type="protein sequence ID" value="KEQ30047.1"/>
    <property type="molecule type" value="Genomic_DNA"/>
</dbReference>
<reference evidence="7 8" key="1">
    <citation type="journal article" date="1992" name="Int. J. Syst. Bacteriol.">
        <title>Sphingobacterium antarcticus sp. nov. a Psychrotrophic Bacterium from the Soils of Schirmacher Oasis, Antarctica.</title>
        <authorList>
            <person name="Shivaji S."/>
            <person name="Ray M.K."/>
            <person name="Rao N.S."/>
            <person name="Saiserr L."/>
            <person name="Jagannadham M.V."/>
            <person name="Kumar G.S."/>
            <person name="Reddy G."/>
            <person name="Bhargava P.M."/>
        </authorList>
    </citation>
    <scope>NUCLEOTIDE SEQUENCE [LARGE SCALE GENOMIC DNA]</scope>
    <source>
        <strain evidence="7 8">4BY</strain>
    </source>
</reference>
<feature type="transmembrane region" description="Helical" evidence="5">
    <location>
        <begin position="27"/>
        <end position="49"/>
    </location>
</feature>
<protein>
    <submittedName>
        <fullName evidence="7">Phenylalanine 4-monooxygenase</fullName>
    </submittedName>
</protein>
<keyword evidence="4 5" id="KW-0472">Membrane</keyword>
<feature type="transmembrane region" description="Helical" evidence="5">
    <location>
        <begin position="69"/>
        <end position="90"/>
    </location>
</feature>
<evidence type="ECO:0000313" key="7">
    <source>
        <dbReference type="EMBL" id="KEQ30047.1"/>
    </source>
</evidence>
<evidence type="ECO:0000256" key="2">
    <source>
        <dbReference type="ARBA" id="ARBA00022692"/>
    </source>
</evidence>
<feature type="transmembrane region" description="Helical" evidence="5">
    <location>
        <begin position="129"/>
        <end position="149"/>
    </location>
</feature>